<feature type="domain" description="DUF4283" evidence="1">
    <location>
        <begin position="3"/>
        <end position="49"/>
    </location>
</feature>
<dbReference type="InterPro" id="IPR040256">
    <property type="entry name" value="At4g02000-like"/>
</dbReference>
<keyword evidence="3" id="KW-1185">Reference proteome</keyword>
<accession>A0A822ZCW4</accession>
<name>A0A822ZCW4_NELNU</name>
<evidence type="ECO:0000259" key="1">
    <source>
        <dbReference type="Pfam" id="PF14111"/>
    </source>
</evidence>
<reference evidence="2 3" key="1">
    <citation type="journal article" date="2020" name="Mol. Biol. Evol.">
        <title>Distinct Expression and Methylation Patterns for Genes with Different Fates following a Single Whole-Genome Duplication in Flowering Plants.</title>
        <authorList>
            <person name="Shi T."/>
            <person name="Rahmani R.S."/>
            <person name="Gugger P.F."/>
            <person name="Wang M."/>
            <person name="Li H."/>
            <person name="Zhang Y."/>
            <person name="Li Z."/>
            <person name="Wang Q."/>
            <person name="Van de Peer Y."/>
            <person name="Marchal K."/>
            <person name="Chen J."/>
        </authorList>
    </citation>
    <scope>NUCLEOTIDE SEQUENCE [LARGE SCALE GENOMIC DNA]</scope>
    <source>
        <tissue evidence="2">Leaf</tissue>
    </source>
</reference>
<organism evidence="2 3">
    <name type="scientific">Nelumbo nucifera</name>
    <name type="common">Sacred lotus</name>
    <dbReference type="NCBI Taxonomy" id="4432"/>
    <lineage>
        <taxon>Eukaryota</taxon>
        <taxon>Viridiplantae</taxon>
        <taxon>Streptophyta</taxon>
        <taxon>Embryophyta</taxon>
        <taxon>Tracheophyta</taxon>
        <taxon>Spermatophyta</taxon>
        <taxon>Magnoliopsida</taxon>
        <taxon>Proteales</taxon>
        <taxon>Nelumbonaceae</taxon>
        <taxon>Nelumbo</taxon>
    </lineage>
</organism>
<evidence type="ECO:0000313" key="3">
    <source>
        <dbReference type="Proteomes" id="UP000607653"/>
    </source>
</evidence>
<dbReference type="AlphaFoldDB" id="A0A822ZCW4"/>
<evidence type="ECO:0000313" key="2">
    <source>
        <dbReference type="EMBL" id="DAD41265.1"/>
    </source>
</evidence>
<dbReference type="InterPro" id="IPR025558">
    <property type="entry name" value="DUF4283"/>
</dbReference>
<proteinExistence type="predicted"/>
<dbReference type="Proteomes" id="UP000607653">
    <property type="component" value="Unassembled WGS sequence"/>
</dbReference>
<comment type="caution">
    <text evidence="2">The sequence shown here is derived from an EMBL/GenBank/DDBJ whole genome shotgun (WGS) entry which is preliminary data.</text>
</comment>
<gene>
    <name evidence="2" type="ORF">HUJ06_015588</name>
</gene>
<dbReference type="EMBL" id="DUZY01000005">
    <property type="protein sequence ID" value="DAD41265.1"/>
    <property type="molecule type" value="Genomic_DNA"/>
</dbReference>
<protein>
    <recommendedName>
        <fullName evidence="1">DUF4283 domain-containing protein</fullName>
    </recommendedName>
</protein>
<dbReference type="PANTHER" id="PTHR31286">
    <property type="entry name" value="GLYCINE-RICH CELL WALL STRUCTURAL PROTEIN 1.8-LIKE"/>
    <property type="match status" value="1"/>
</dbReference>
<dbReference type="PANTHER" id="PTHR31286:SF167">
    <property type="entry name" value="OS09G0268800 PROTEIN"/>
    <property type="match status" value="1"/>
</dbReference>
<dbReference type="Pfam" id="PF14111">
    <property type="entry name" value="DUF4283"/>
    <property type="match status" value="1"/>
</dbReference>
<sequence>MRRFTIHDPTNEIMIIKFKHGLDKKTIWEERPWSIKGFPFVLKEWSPNIPVSLLNFNKCNFWMHILDLPINCMNFRTGRRLAEATRTPLDEDRENKHQLGRFMRIQVEVDITSQNR</sequence>